<keyword evidence="3 8" id="KW-0540">Nuclease</keyword>
<evidence type="ECO:0000256" key="7">
    <source>
        <dbReference type="ARBA" id="ARBA00038093"/>
    </source>
</evidence>
<dbReference type="GO" id="GO:0016787">
    <property type="term" value="F:hydrolase activity"/>
    <property type="evidence" value="ECO:0007669"/>
    <property type="project" value="UniProtKB-KW"/>
</dbReference>
<keyword evidence="11" id="KW-1185">Reference proteome</keyword>
<dbReference type="EC" id="3.1.-.-" evidence="8"/>
<proteinExistence type="inferred from homology"/>
<keyword evidence="6 8" id="KW-0460">Magnesium</keyword>
<dbReference type="InterPro" id="IPR002716">
    <property type="entry name" value="PIN_dom"/>
</dbReference>
<dbReference type="InterPro" id="IPR050556">
    <property type="entry name" value="Type_II_TA_system_RNase"/>
</dbReference>
<keyword evidence="5 8" id="KW-0378">Hydrolase</keyword>
<dbReference type="EMBL" id="CP060394">
    <property type="protein sequence ID" value="QNI32279.1"/>
    <property type="molecule type" value="Genomic_DNA"/>
</dbReference>
<dbReference type="GO" id="GO:0090729">
    <property type="term" value="F:toxin activity"/>
    <property type="evidence" value="ECO:0007669"/>
    <property type="project" value="UniProtKB-KW"/>
</dbReference>
<dbReference type="GO" id="GO:0004540">
    <property type="term" value="F:RNA nuclease activity"/>
    <property type="evidence" value="ECO:0007669"/>
    <property type="project" value="InterPro"/>
</dbReference>
<gene>
    <name evidence="8" type="primary">vapC</name>
    <name evidence="10" type="ORF">H7849_25390</name>
</gene>
<dbReference type="PANTHER" id="PTHR33653">
    <property type="entry name" value="RIBONUCLEASE VAPC2"/>
    <property type="match status" value="1"/>
</dbReference>
<dbReference type="CDD" id="cd09871">
    <property type="entry name" value="PIN_MtVapC28-VapC30-like"/>
    <property type="match status" value="1"/>
</dbReference>
<dbReference type="HAMAP" id="MF_00265">
    <property type="entry name" value="VapC_Nob1"/>
    <property type="match status" value="1"/>
</dbReference>
<evidence type="ECO:0000256" key="3">
    <source>
        <dbReference type="ARBA" id="ARBA00022722"/>
    </source>
</evidence>
<dbReference type="InterPro" id="IPR029060">
    <property type="entry name" value="PIN-like_dom_sf"/>
</dbReference>
<evidence type="ECO:0000256" key="5">
    <source>
        <dbReference type="ARBA" id="ARBA00022801"/>
    </source>
</evidence>
<evidence type="ECO:0000256" key="1">
    <source>
        <dbReference type="ARBA" id="ARBA00001946"/>
    </source>
</evidence>
<evidence type="ECO:0000313" key="10">
    <source>
        <dbReference type="EMBL" id="QNI32279.1"/>
    </source>
</evidence>
<evidence type="ECO:0000256" key="8">
    <source>
        <dbReference type="HAMAP-Rule" id="MF_00265"/>
    </source>
</evidence>
<dbReference type="RefSeq" id="WP_186743234.1">
    <property type="nucleotide sequence ID" value="NZ_CP060394.1"/>
</dbReference>
<dbReference type="Proteomes" id="UP000515312">
    <property type="component" value="Chromosome"/>
</dbReference>
<comment type="cofactor">
    <cofactor evidence="1 8">
        <name>Mg(2+)</name>
        <dbReference type="ChEBI" id="CHEBI:18420"/>
    </cofactor>
</comment>
<dbReference type="Pfam" id="PF01850">
    <property type="entry name" value="PIN"/>
    <property type="match status" value="1"/>
</dbReference>
<evidence type="ECO:0000256" key="4">
    <source>
        <dbReference type="ARBA" id="ARBA00022723"/>
    </source>
</evidence>
<comment type="function">
    <text evidence="8">Toxic component of a toxin-antitoxin (TA) system. An RNase.</text>
</comment>
<feature type="binding site" evidence="8">
    <location>
        <position position="99"/>
    </location>
    <ligand>
        <name>Mg(2+)</name>
        <dbReference type="ChEBI" id="CHEBI:18420"/>
    </ligand>
</feature>
<keyword evidence="4 8" id="KW-0479">Metal-binding</keyword>
<organism evidence="10 11">
    <name type="scientific">Alloacidobacterium dinghuense</name>
    <dbReference type="NCBI Taxonomy" id="2763107"/>
    <lineage>
        <taxon>Bacteria</taxon>
        <taxon>Pseudomonadati</taxon>
        <taxon>Acidobacteriota</taxon>
        <taxon>Terriglobia</taxon>
        <taxon>Terriglobales</taxon>
        <taxon>Acidobacteriaceae</taxon>
        <taxon>Alloacidobacterium</taxon>
    </lineage>
</organism>
<comment type="similarity">
    <text evidence="7 8">Belongs to the PINc/VapC protein family.</text>
</comment>
<feature type="domain" description="PIN" evidence="9">
    <location>
        <begin position="1"/>
        <end position="124"/>
    </location>
</feature>
<name>A0A7G8BIA9_9BACT</name>
<protein>
    <recommendedName>
        <fullName evidence="8">Ribonuclease VapC</fullName>
        <shortName evidence="8">RNase VapC</shortName>
        <ecNumber evidence="8">3.1.-.-</ecNumber>
    </recommendedName>
    <alternativeName>
        <fullName evidence="8">Toxin VapC</fullName>
    </alternativeName>
</protein>
<sequence length="129" mass="14317">MVLDTSAILAVLLEEPEAAQLVHFIGEDRIRLCSAVSFVEASIVLRNRKGERGRQKLDQFLRRARVQITAVDVKQAEVAREAYEKFGKGKHPAGLNLGDCFSYALAKTTNEPLLFKGEDFVKTDVVSVP</sequence>
<reference evidence="10 11" key="1">
    <citation type="submission" date="2020-08" db="EMBL/GenBank/DDBJ databases">
        <title>Edaphobacter telluris sp. nov. and Acidobacterium dinghuensis sp. nov., two acidobacteria isolated from forest soil.</title>
        <authorList>
            <person name="Fu J."/>
            <person name="Qiu L."/>
        </authorList>
    </citation>
    <scope>NUCLEOTIDE SEQUENCE [LARGE SCALE GENOMIC DNA]</scope>
    <source>
        <strain evidence="10">4Y35</strain>
    </source>
</reference>
<dbReference type="PANTHER" id="PTHR33653:SF1">
    <property type="entry name" value="RIBONUCLEASE VAPC2"/>
    <property type="match status" value="1"/>
</dbReference>
<evidence type="ECO:0000256" key="2">
    <source>
        <dbReference type="ARBA" id="ARBA00022649"/>
    </source>
</evidence>
<keyword evidence="2 8" id="KW-1277">Toxin-antitoxin system</keyword>
<dbReference type="SUPFAM" id="SSF88723">
    <property type="entry name" value="PIN domain-like"/>
    <property type="match status" value="1"/>
</dbReference>
<dbReference type="AlphaFoldDB" id="A0A7G8BIA9"/>
<evidence type="ECO:0000313" key="11">
    <source>
        <dbReference type="Proteomes" id="UP000515312"/>
    </source>
</evidence>
<dbReference type="KEGG" id="adin:H7849_25390"/>
<keyword evidence="8" id="KW-0800">Toxin</keyword>
<feature type="binding site" evidence="8">
    <location>
        <position position="4"/>
    </location>
    <ligand>
        <name>Mg(2+)</name>
        <dbReference type="ChEBI" id="CHEBI:18420"/>
    </ligand>
</feature>
<evidence type="ECO:0000256" key="6">
    <source>
        <dbReference type="ARBA" id="ARBA00022842"/>
    </source>
</evidence>
<dbReference type="Gene3D" id="3.40.50.1010">
    <property type="entry name" value="5'-nuclease"/>
    <property type="match status" value="1"/>
</dbReference>
<accession>A0A7G8BIA9</accession>
<dbReference type="InterPro" id="IPR022907">
    <property type="entry name" value="VapC_family"/>
</dbReference>
<evidence type="ECO:0000259" key="9">
    <source>
        <dbReference type="Pfam" id="PF01850"/>
    </source>
</evidence>
<dbReference type="GO" id="GO:0000287">
    <property type="term" value="F:magnesium ion binding"/>
    <property type="evidence" value="ECO:0007669"/>
    <property type="project" value="UniProtKB-UniRule"/>
</dbReference>